<dbReference type="Pfam" id="PF12890">
    <property type="entry name" value="DHOase"/>
    <property type="match status" value="1"/>
</dbReference>
<keyword evidence="1" id="KW-0665">Pyrimidine biosynthesis</keyword>
<dbReference type="EMBL" id="QSFT01000020">
    <property type="protein sequence ID" value="RHA74836.1"/>
    <property type="molecule type" value="Genomic_DNA"/>
</dbReference>
<protein>
    <recommendedName>
        <fullName evidence="3">Dihydroorotase catalytic domain-containing protein</fullName>
    </recommendedName>
</protein>
<evidence type="ECO:0000256" key="2">
    <source>
        <dbReference type="SAM" id="SignalP"/>
    </source>
</evidence>
<proteinExistence type="predicted"/>
<keyword evidence="2" id="KW-0732">Signal</keyword>
<organism evidence="4 5">
    <name type="scientific">Phocaeicola coprophilus</name>
    <dbReference type="NCBI Taxonomy" id="387090"/>
    <lineage>
        <taxon>Bacteria</taxon>
        <taxon>Pseudomonadati</taxon>
        <taxon>Bacteroidota</taxon>
        <taxon>Bacteroidia</taxon>
        <taxon>Bacteroidales</taxon>
        <taxon>Bacteroidaceae</taxon>
        <taxon>Phocaeicola</taxon>
    </lineage>
</organism>
<feature type="domain" description="Dihydroorotase catalytic" evidence="3">
    <location>
        <begin position="40"/>
        <end position="139"/>
    </location>
</feature>
<evidence type="ECO:0000259" key="3">
    <source>
        <dbReference type="Pfam" id="PF12890"/>
    </source>
</evidence>
<evidence type="ECO:0000313" key="5">
    <source>
        <dbReference type="Proteomes" id="UP000283855"/>
    </source>
</evidence>
<dbReference type="InterPro" id="IPR024403">
    <property type="entry name" value="DHOase_cat"/>
</dbReference>
<dbReference type="RefSeq" id="WP_118400613.1">
    <property type="nucleotide sequence ID" value="NZ_CABJGD010000020.1"/>
</dbReference>
<evidence type="ECO:0000313" key="4">
    <source>
        <dbReference type="EMBL" id="RHA74836.1"/>
    </source>
</evidence>
<sequence>MKNKISAAFAALCLTVSPLGAQDLKTTTWSSFGVSFKAPSDITIEDDSEEGYIVSTPTYYITVQLLEGEGLKRSELASELKNIATDDEITEQSSVTEFELPQFYGVRLQGNCDTEQCLYSYLLAKDESCGFYVSITYREKNDKKPEDILNSFKLEE</sequence>
<feature type="signal peptide" evidence="2">
    <location>
        <begin position="1"/>
        <end position="21"/>
    </location>
</feature>
<feature type="chain" id="PRO_5019044800" description="Dihydroorotase catalytic domain-containing protein" evidence="2">
    <location>
        <begin position="22"/>
        <end position="156"/>
    </location>
</feature>
<comment type="caution">
    <text evidence="4">The sequence shown here is derived from an EMBL/GenBank/DDBJ whole genome shotgun (WGS) entry which is preliminary data.</text>
</comment>
<evidence type="ECO:0000256" key="1">
    <source>
        <dbReference type="ARBA" id="ARBA00022975"/>
    </source>
</evidence>
<dbReference type="AlphaFoldDB" id="A0A413SYM7"/>
<gene>
    <name evidence="4" type="ORF">DW921_09900</name>
</gene>
<reference evidence="4 5" key="1">
    <citation type="submission" date="2018-08" db="EMBL/GenBank/DDBJ databases">
        <title>A genome reference for cultivated species of the human gut microbiota.</title>
        <authorList>
            <person name="Zou Y."/>
            <person name="Xue W."/>
            <person name="Luo G."/>
        </authorList>
    </citation>
    <scope>NUCLEOTIDE SEQUENCE [LARGE SCALE GENOMIC DNA]</scope>
    <source>
        <strain evidence="4 5">AM42-38</strain>
    </source>
</reference>
<name>A0A413SYM7_9BACT</name>
<accession>A0A413SYM7</accession>
<dbReference type="Proteomes" id="UP000283855">
    <property type="component" value="Unassembled WGS sequence"/>
</dbReference>